<organism evidence="1 2">
    <name type="scientific">Methanimicrococcus stummii</name>
    <dbReference type="NCBI Taxonomy" id="3028294"/>
    <lineage>
        <taxon>Archaea</taxon>
        <taxon>Methanobacteriati</taxon>
        <taxon>Methanobacteriota</taxon>
        <taxon>Stenosarchaea group</taxon>
        <taxon>Methanomicrobia</taxon>
        <taxon>Methanosarcinales</taxon>
        <taxon>Methanosarcinaceae</taxon>
        <taxon>Methanimicrococcus</taxon>
    </lineage>
</organism>
<dbReference type="Proteomes" id="UP001302662">
    <property type="component" value="Chromosome"/>
</dbReference>
<name>A0AA96ZYJ8_9EURY</name>
<protein>
    <submittedName>
        <fullName evidence="1">Uncharacterized protein</fullName>
    </submittedName>
</protein>
<dbReference type="AlphaFoldDB" id="A0AA96ZYJ8"/>
<proteinExistence type="predicted"/>
<gene>
    <name evidence="1" type="ORF">MmiEs2_11090</name>
</gene>
<reference evidence="1 2" key="1">
    <citation type="submission" date="2023-07" db="EMBL/GenBank/DDBJ databases">
        <title>Closed genome sequence of Methanimicrococcus sp. Es2.</title>
        <authorList>
            <person name="Protasov E."/>
            <person name="Platt K."/>
            <person name="Reeh H."/>
            <person name="Poehlein A."/>
            <person name="Daniel R."/>
            <person name="Brune A."/>
        </authorList>
    </citation>
    <scope>NUCLEOTIDE SEQUENCE [LARGE SCALE GENOMIC DNA]</scope>
    <source>
        <strain evidence="1 2">Es2</strain>
    </source>
</reference>
<evidence type="ECO:0000313" key="1">
    <source>
        <dbReference type="EMBL" id="WNY28896.1"/>
    </source>
</evidence>
<dbReference type="RefSeq" id="WP_316558902.1">
    <property type="nucleotide sequence ID" value="NZ_CP131062.1"/>
</dbReference>
<dbReference type="EMBL" id="CP131062">
    <property type="protein sequence ID" value="WNY28896.1"/>
    <property type="molecule type" value="Genomic_DNA"/>
</dbReference>
<keyword evidence="2" id="KW-1185">Reference proteome</keyword>
<dbReference type="GeneID" id="85197579"/>
<dbReference type="KEGG" id="mees:MmiEs2_11090"/>
<sequence length="303" mass="33978">MLWLVIVLIAAAAILIFLIKSGRKLWKAYLSDVKTSFAEMNSCNASNASNVSNASNASNVSNASMELFTETGICGLPALLQKHIANGGYLNKPLMDNMLIRFHNTKFRMSPDSKPMNIEFMQVNFAYRPDRHAFLTGRMAGLPLNGKDSILDGHGSMTVTFAKVFQLFHVTGPEMDRAQLVTALADAVFMPSLFLQDFITWRETDDHTIEGEISWKGVSSKGRFSFDECGNIIRFDTDDRYMDDNGKGGALMPWYVIYSDYKEQNGYFQPGSVSVNWSLPDGDDNYFVSDSIEIRYSVNEEIL</sequence>
<evidence type="ECO:0000313" key="2">
    <source>
        <dbReference type="Proteomes" id="UP001302662"/>
    </source>
</evidence>
<dbReference type="InterPro" id="IPR046674">
    <property type="entry name" value="DUF6544"/>
</dbReference>
<accession>A0AA96ZYJ8</accession>
<dbReference type="Pfam" id="PF20181">
    <property type="entry name" value="DUF6544"/>
    <property type="match status" value="1"/>
</dbReference>